<keyword evidence="1" id="KW-0472">Membrane</keyword>
<dbReference type="Proteomes" id="UP001642409">
    <property type="component" value="Unassembled WGS sequence"/>
</dbReference>
<comment type="caution">
    <text evidence="2">The sequence shown here is derived from an EMBL/GenBank/DDBJ whole genome shotgun (WGS) entry which is preliminary data.</text>
</comment>
<keyword evidence="1" id="KW-0812">Transmembrane</keyword>
<dbReference type="AlphaFoldDB" id="A0AA86RB29"/>
<name>A0AA86RB29_9EUKA</name>
<organism evidence="2">
    <name type="scientific">Hexamita inflata</name>
    <dbReference type="NCBI Taxonomy" id="28002"/>
    <lineage>
        <taxon>Eukaryota</taxon>
        <taxon>Metamonada</taxon>
        <taxon>Diplomonadida</taxon>
        <taxon>Hexamitidae</taxon>
        <taxon>Hexamitinae</taxon>
        <taxon>Hexamita</taxon>
    </lineage>
</organism>
<accession>A0AA86RB29</accession>
<reference evidence="2" key="1">
    <citation type="submission" date="2023-06" db="EMBL/GenBank/DDBJ databases">
        <authorList>
            <person name="Kurt Z."/>
        </authorList>
    </citation>
    <scope>NUCLEOTIDE SEQUENCE</scope>
</reference>
<sequence>MRFANGICRCEVESRFFGGNNAFCVDCWRKGQYIGQSGCEKREIGLQFDHSTHSCENVVGMVNQCGQQLCVYIICGVVLLVIVGLIIICVRQKKMKYGQRTKKIRQCHLKELLTITHRVK</sequence>
<evidence type="ECO:0000313" key="4">
    <source>
        <dbReference type="Proteomes" id="UP001642409"/>
    </source>
</evidence>
<gene>
    <name evidence="3" type="ORF">HINF_LOCUS55216</name>
    <name evidence="2" type="ORF">HINF_LOCUS61790</name>
</gene>
<evidence type="ECO:0000256" key="1">
    <source>
        <dbReference type="SAM" id="Phobius"/>
    </source>
</evidence>
<protein>
    <submittedName>
        <fullName evidence="3">Hypothetical_protein</fullName>
    </submittedName>
</protein>
<feature type="transmembrane region" description="Helical" evidence="1">
    <location>
        <begin position="71"/>
        <end position="90"/>
    </location>
</feature>
<keyword evidence="4" id="KW-1185">Reference proteome</keyword>
<dbReference type="EMBL" id="CATOUU010001139">
    <property type="protein sequence ID" value="CAI9974145.1"/>
    <property type="molecule type" value="Genomic_DNA"/>
</dbReference>
<dbReference type="EMBL" id="CAXDID020000291">
    <property type="protein sequence ID" value="CAL6071588.1"/>
    <property type="molecule type" value="Genomic_DNA"/>
</dbReference>
<proteinExistence type="predicted"/>
<evidence type="ECO:0000313" key="2">
    <source>
        <dbReference type="EMBL" id="CAI9974145.1"/>
    </source>
</evidence>
<keyword evidence="1" id="KW-1133">Transmembrane helix</keyword>
<evidence type="ECO:0000313" key="3">
    <source>
        <dbReference type="EMBL" id="CAL6071588.1"/>
    </source>
</evidence>
<reference evidence="3 4" key="2">
    <citation type="submission" date="2024-07" db="EMBL/GenBank/DDBJ databases">
        <authorList>
            <person name="Akdeniz Z."/>
        </authorList>
    </citation>
    <scope>NUCLEOTIDE SEQUENCE [LARGE SCALE GENOMIC DNA]</scope>
</reference>